<dbReference type="PANTHER" id="PTHR24015:SF1854">
    <property type="entry name" value="OS07G0578800 PROTEIN"/>
    <property type="match status" value="1"/>
</dbReference>
<dbReference type="Pfam" id="PF13041">
    <property type="entry name" value="PPR_2"/>
    <property type="match status" value="2"/>
</dbReference>
<protein>
    <submittedName>
        <fullName evidence="3">Pentatricopeptide repeat-containing protein</fullName>
    </submittedName>
</protein>
<feature type="repeat" description="PPR" evidence="2">
    <location>
        <begin position="146"/>
        <end position="180"/>
    </location>
</feature>
<organism evidence="3 4">
    <name type="scientific">Acorus calamus</name>
    <name type="common">Sweet flag</name>
    <dbReference type="NCBI Taxonomy" id="4465"/>
    <lineage>
        <taxon>Eukaryota</taxon>
        <taxon>Viridiplantae</taxon>
        <taxon>Streptophyta</taxon>
        <taxon>Embryophyta</taxon>
        <taxon>Tracheophyta</taxon>
        <taxon>Spermatophyta</taxon>
        <taxon>Magnoliopsida</taxon>
        <taxon>Liliopsida</taxon>
        <taxon>Acoraceae</taxon>
        <taxon>Acorus</taxon>
    </lineage>
</organism>
<dbReference type="Pfam" id="PF01535">
    <property type="entry name" value="PPR"/>
    <property type="match status" value="2"/>
</dbReference>
<dbReference type="GO" id="GO:0003723">
    <property type="term" value="F:RNA binding"/>
    <property type="evidence" value="ECO:0007669"/>
    <property type="project" value="InterPro"/>
</dbReference>
<dbReference type="Proteomes" id="UP001180020">
    <property type="component" value="Unassembled WGS sequence"/>
</dbReference>
<comment type="caution">
    <text evidence="3">The sequence shown here is derived from an EMBL/GenBank/DDBJ whole genome shotgun (WGS) entry which is preliminary data.</text>
</comment>
<dbReference type="EMBL" id="JAUJYO010000017">
    <property type="protein sequence ID" value="KAK1293334.1"/>
    <property type="molecule type" value="Genomic_DNA"/>
</dbReference>
<evidence type="ECO:0000256" key="1">
    <source>
        <dbReference type="ARBA" id="ARBA00022737"/>
    </source>
</evidence>
<dbReference type="InterPro" id="IPR011990">
    <property type="entry name" value="TPR-like_helical_dom_sf"/>
</dbReference>
<dbReference type="InterPro" id="IPR046960">
    <property type="entry name" value="PPR_At4g14850-like_plant"/>
</dbReference>
<reference evidence="3" key="2">
    <citation type="submission" date="2023-06" db="EMBL/GenBank/DDBJ databases">
        <authorList>
            <person name="Ma L."/>
            <person name="Liu K.-W."/>
            <person name="Li Z."/>
            <person name="Hsiao Y.-Y."/>
            <person name="Qi Y."/>
            <person name="Fu T."/>
            <person name="Tang G."/>
            <person name="Zhang D."/>
            <person name="Sun W.-H."/>
            <person name="Liu D.-K."/>
            <person name="Li Y."/>
            <person name="Chen G.-Z."/>
            <person name="Liu X.-D."/>
            <person name="Liao X.-Y."/>
            <person name="Jiang Y.-T."/>
            <person name="Yu X."/>
            <person name="Hao Y."/>
            <person name="Huang J."/>
            <person name="Zhao X.-W."/>
            <person name="Ke S."/>
            <person name="Chen Y.-Y."/>
            <person name="Wu W.-L."/>
            <person name="Hsu J.-L."/>
            <person name="Lin Y.-F."/>
            <person name="Huang M.-D."/>
            <person name="Li C.-Y."/>
            <person name="Huang L."/>
            <person name="Wang Z.-W."/>
            <person name="Zhao X."/>
            <person name="Zhong W.-Y."/>
            <person name="Peng D.-H."/>
            <person name="Ahmad S."/>
            <person name="Lan S."/>
            <person name="Zhang J.-S."/>
            <person name="Tsai W.-C."/>
            <person name="Van De Peer Y."/>
            <person name="Liu Z.-J."/>
        </authorList>
    </citation>
    <scope>NUCLEOTIDE SEQUENCE</scope>
    <source>
        <strain evidence="3">CP</strain>
        <tissue evidence="3">Leaves</tissue>
    </source>
</reference>
<keyword evidence="1" id="KW-0677">Repeat</keyword>
<accession>A0AAV9CY11</accession>
<evidence type="ECO:0000313" key="4">
    <source>
        <dbReference type="Proteomes" id="UP001180020"/>
    </source>
</evidence>
<dbReference type="PANTHER" id="PTHR24015">
    <property type="entry name" value="OS07G0578800 PROTEIN-RELATED"/>
    <property type="match status" value="1"/>
</dbReference>
<gene>
    <name evidence="3" type="primary">PCMP-H53</name>
    <name evidence="3" type="ORF">QJS10_CPB17g02283</name>
</gene>
<dbReference type="NCBIfam" id="TIGR00756">
    <property type="entry name" value="PPR"/>
    <property type="match status" value="3"/>
</dbReference>
<dbReference type="InterPro" id="IPR002885">
    <property type="entry name" value="PPR_rpt"/>
</dbReference>
<dbReference type="AlphaFoldDB" id="A0AAV9CY11"/>
<proteinExistence type="predicted"/>
<dbReference type="GO" id="GO:0009451">
    <property type="term" value="P:RNA modification"/>
    <property type="evidence" value="ECO:0007669"/>
    <property type="project" value="InterPro"/>
</dbReference>
<keyword evidence="4" id="KW-1185">Reference proteome</keyword>
<dbReference type="PROSITE" id="PS51375">
    <property type="entry name" value="PPR"/>
    <property type="match status" value="2"/>
</dbReference>
<evidence type="ECO:0000256" key="2">
    <source>
        <dbReference type="PROSITE-ProRule" id="PRU00708"/>
    </source>
</evidence>
<reference evidence="3" key="1">
    <citation type="journal article" date="2023" name="Nat. Commun.">
        <title>Diploid and tetraploid genomes of Acorus and the evolution of monocots.</title>
        <authorList>
            <person name="Ma L."/>
            <person name="Liu K.W."/>
            <person name="Li Z."/>
            <person name="Hsiao Y.Y."/>
            <person name="Qi Y."/>
            <person name="Fu T."/>
            <person name="Tang G.D."/>
            <person name="Zhang D."/>
            <person name="Sun W.H."/>
            <person name="Liu D.K."/>
            <person name="Li Y."/>
            <person name="Chen G.Z."/>
            <person name="Liu X.D."/>
            <person name="Liao X.Y."/>
            <person name="Jiang Y.T."/>
            <person name="Yu X."/>
            <person name="Hao Y."/>
            <person name="Huang J."/>
            <person name="Zhao X.W."/>
            <person name="Ke S."/>
            <person name="Chen Y.Y."/>
            <person name="Wu W.L."/>
            <person name="Hsu J.L."/>
            <person name="Lin Y.F."/>
            <person name="Huang M.D."/>
            <person name="Li C.Y."/>
            <person name="Huang L."/>
            <person name="Wang Z.W."/>
            <person name="Zhao X."/>
            <person name="Zhong W.Y."/>
            <person name="Peng D.H."/>
            <person name="Ahmad S."/>
            <person name="Lan S."/>
            <person name="Zhang J.S."/>
            <person name="Tsai W.C."/>
            <person name="Van de Peer Y."/>
            <person name="Liu Z.J."/>
        </authorList>
    </citation>
    <scope>NUCLEOTIDE SEQUENCE</scope>
    <source>
        <strain evidence="3">CP</strain>
    </source>
</reference>
<sequence length="197" mass="22370">MVRSGLDLDTSIANSLITMYGKCGKTDDARLVFDGLLHRDVISWNSMLAGYEQNKQIDFCFNLPREMQLSGFKPDNHSLTIIASAASSSNPAKPTYKRLCREIHCYALRRGATESCYTGNAIIAMYANNNRLQDAEKIFKRMCIKDSYTWNAMMDGYSTNGFFNESMTLFIDMHKQGLQSDHLAFSSQSVRDWRPSK</sequence>
<dbReference type="Gene3D" id="1.25.40.10">
    <property type="entry name" value="Tetratricopeptide repeat domain"/>
    <property type="match status" value="2"/>
</dbReference>
<evidence type="ECO:0000313" key="3">
    <source>
        <dbReference type="EMBL" id="KAK1293334.1"/>
    </source>
</evidence>
<name>A0AAV9CY11_ACOCL</name>
<feature type="repeat" description="PPR" evidence="2">
    <location>
        <begin position="40"/>
        <end position="74"/>
    </location>
</feature>